<name>A0AAV3Q5G8_LITER</name>
<dbReference type="AlphaFoldDB" id="A0AAV3Q5G8"/>
<organism evidence="4 5">
    <name type="scientific">Lithospermum erythrorhizon</name>
    <name type="common">Purple gromwell</name>
    <name type="synonym">Lithospermum officinale var. erythrorhizon</name>
    <dbReference type="NCBI Taxonomy" id="34254"/>
    <lineage>
        <taxon>Eukaryota</taxon>
        <taxon>Viridiplantae</taxon>
        <taxon>Streptophyta</taxon>
        <taxon>Embryophyta</taxon>
        <taxon>Tracheophyta</taxon>
        <taxon>Spermatophyta</taxon>
        <taxon>Magnoliopsida</taxon>
        <taxon>eudicotyledons</taxon>
        <taxon>Gunneridae</taxon>
        <taxon>Pentapetalae</taxon>
        <taxon>asterids</taxon>
        <taxon>lamiids</taxon>
        <taxon>Boraginales</taxon>
        <taxon>Boraginaceae</taxon>
        <taxon>Boraginoideae</taxon>
        <taxon>Lithospermeae</taxon>
        <taxon>Lithospermum</taxon>
    </lineage>
</organism>
<reference evidence="4 5" key="1">
    <citation type="submission" date="2024-01" db="EMBL/GenBank/DDBJ databases">
        <title>The complete chloroplast genome sequence of Lithospermum erythrorhizon: insights into the phylogenetic relationship among Boraginaceae species and the maternal lineages of purple gromwells.</title>
        <authorList>
            <person name="Okada T."/>
            <person name="Watanabe K."/>
        </authorList>
    </citation>
    <scope>NUCLEOTIDE SEQUENCE [LARGE SCALE GENOMIC DNA]</scope>
</reference>
<proteinExistence type="inferred from homology"/>
<gene>
    <name evidence="4" type="ORF">LIER_38467</name>
</gene>
<dbReference type="GO" id="GO:1990904">
    <property type="term" value="C:ribonucleoprotein complex"/>
    <property type="evidence" value="ECO:0007669"/>
    <property type="project" value="UniProtKB-KW"/>
</dbReference>
<evidence type="ECO:0000256" key="1">
    <source>
        <dbReference type="ARBA" id="ARBA00006700"/>
    </source>
</evidence>
<accession>A0AAV3Q5G8</accession>
<dbReference type="SUPFAM" id="SSF54189">
    <property type="entry name" value="Ribosomal proteins S24e, L23 and L15e"/>
    <property type="match status" value="1"/>
</dbReference>
<dbReference type="InterPro" id="IPR012677">
    <property type="entry name" value="Nucleotide-bd_a/b_plait_sf"/>
</dbReference>
<dbReference type="GO" id="GO:0005840">
    <property type="term" value="C:ribosome"/>
    <property type="evidence" value="ECO:0007669"/>
    <property type="project" value="UniProtKB-KW"/>
</dbReference>
<dbReference type="InterPro" id="IPR012678">
    <property type="entry name" value="Ribosomal_uL23/eL15/eS24_sf"/>
</dbReference>
<dbReference type="GO" id="GO:0003735">
    <property type="term" value="F:structural constituent of ribosome"/>
    <property type="evidence" value="ECO:0007669"/>
    <property type="project" value="InterPro"/>
</dbReference>
<dbReference type="InterPro" id="IPR013025">
    <property type="entry name" value="Ribosomal_uL23-like"/>
</dbReference>
<evidence type="ECO:0000313" key="5">
    <source>
        <dbReference type="Proteomes" id="UP001454036"/>
    </source>
</evidence>
<keyword evidence="2 4" id="KW-0689">Ribosomal protein</keyword>
<dbReference type="Proteomes" id="UP001454036">
    <property type="component" value="Unassembled WGS sequence"/>
</dbReference>
<dbReference type="PANTHER" id="PTHR11620">
    <property type="entry name" value="60S RIBOSOMAL PROTEIN L23A"/>
    <property type="match status" value="1"/>
</dbReference>
<keyword evidence="3" id="KW-0687">Ribonucleoprotein</keyword>
<evidence type="ECO:0000256" key="3">
    <source>
        <dbReference type="ARBA" id="ARBA00023274"/>
    </source>
</evidence>
<dbReference type="GO" id="GO:0003729">
    <property type="term" value="F:mRNA binding"/>
    <property type="evidence" value="ECO:0007669"/>
    <property type="project" value="UniProtKB-ARBA"/>
</dbReference>
<dbReference type="Gene3D" id="3.30.70.330">
    <property type="match status" value="1"/>
</dbReference>
<dbReference type="HAMAP" id="MF_01369_A">
    <property type="entry name" value="Ribosomal_uL23_A"/>
    <property type="match status" value="1"/>
</dbReference>
<comment type="similarity">
    <text evidence="1">Belongs to the universal ribosomal protein uL23 family.</text>
</comment>
<evidence type="ECO:0000256" key="2">
    <source>
        <dbReference type="ARBA" id="ARBA00022980"/>
    </source>
</evidence>
<dbReference type="Pfam" id="PF00276">
    <property type="entry name" value="Ribosomal_L23"/>
    <property type="match status" value="1"/>
</dbReference>
<sequence length="231" mass="25443">MAAMVSTMGASNASCFTTYSISLKASTKPSCLSLKPVSIISSHGFHAAHSCFLGKVPRQHMWPEVTPSAGASIEAAGKVKRAVLVSSKLVEPEVSQDSVAFLKNPETSAEEKKPVKDSITLRHKRVVRQERNPKRLNSYSAQRIVLDNYEILKYPLRTEAAVKNISSNNTLVFVVDKRADKKCIRNAAKELFNIQTRKINTSIAPDGTKKAFLMVVPEQNASELAKKLKIF</sequence>
<protein>
    <submittedName>
        <fullName evidence="4">Ribosomal protein</fullName>
    </submittedName>
</protein>
<evidence type="ECO:0000313" key="4">
    <source>
        <dbReference type="EMBL" id="GAA0157482.1"/>
    </source>
</evidence>
<dbReference type="EMBL" id="BAABME010019526">
    <property type="protein sequence ID" value="GAA0157482.1"/>
    <property type="molecule type" value="Genomic_DNA"/>
</dbReference>
<comment type="caution">
    <text evidence="4">The sequence shown here is derived from an EMBL/GenBank/DDBJ whole genome shotgun (WGS) entry which is preliminary data.</text>
</comment>
<keyword evidence="5" id="KW-1185">Reference proteome</keyword>
<dbReference type="GO" id="GO:0006412">
    <property type="term" value="P:translation"/>
    <property type="evidence" value="ECO:0007669"/>
    <property type="project" value="InterPro"/>
</dbReference>